<protein>
    <submittedName>
        <fullName evidence="2">Uncharacterized protein</fullName>
    </submittedName>
</protein>
<evidence type="ECO:0000313" key="3">
    <source>
        <dbReference type="Proteomes" id="UP000799118"/>
    </source>
</evidence>
<feature type="coiled-coil region" evidence="1">
    <location>
        <begin position="163"/>
        <end position="190"/>
    </location>
</feature>
<dbReference type="EMBL" id="ML769429">
    <property type="protein sequence ID" value="KAE9402976.1"/>
    <property type="molecule type" value="Genomic_DNA"/>
</dbReference>
<keyword evidence="1" id="KW-0175">Coiled coil</keyword>
<accession>A0A6A4HXM4</accession>
<dbReference type="AlphaFoldDB" id="A0A6A4HXM4"/>
<reference evidence="2" key="1">
    <citation type="journal article" date="2019" name="Environ. Microbiol.">
        <title>Fungal ecological strategies reflected in gene transcription - a case study of two litter decomposers.</title>
        <authorList>
            <person name="Barbi F."/>
            <person name="Kohler A."/>
            <person name="Barry K."/>
            <person name="Baskaran P."/>
            <person name="Daum C."/>
            <person name="Fauchery L."/>
            <person name="Ihrmark K."/>
            <person name="Kuo A."/>
            <person name="LaButti K."/>
            <person name="Lipzen A."/>
            <person name="Morin E."/>
            <person name="Grigoriev I.V."/>
            <person name="Henrissat B."/>
            <person name="Lindahl B."/>
            <person name="Martin F."/>
        </authorList>
    </citation>
    <scope>NUCLEOTIDE SEQUENCE</scope>
    <source>
        <strain evidence="2">JB14</strain>
    </source>
</reference>
<evidence type="ECO:0000313" key="2">
    <source>
        <dbReference type="EMBL" id="KAE9402976.1"/>
    </source>
</evidence>
<dbReference type="Proteomes" id="UP000799118">
    <property type="component" value="Unassembled WGS sequence"/>
</dbReference>
<proteinExistence type="predicted"/>
<sequence>MSSKLFCVNVTAETANRRYTFLAFIEDRLTSGDSKPFCSTPTDGSQNNSAQEIMVHISRHSFEDLYPCQVQGTVSSVGLVRADKQLGKWRETFEFLPESCGGAVAALPKPQIEIQNKSKGDDSTLQVQIKRSSLRALILTYEVISHLDHSRNASDFEQLYQHAKTTFEERDEALIRAEAAEEELMRLRKMLLSPNLGGSERFAIG</sequence>
<organism evidence="2 3">
    <name type="scientific">Gymnopus androsaceus JB14</name>
    <dbReference type="NCBI Taxonomy" id="1447944"/>
    <lineage>
        <taxon>Eukaryota</taxon>
        <taxon>Fungi</taxon>
        <taxon>Dikarya</taxon>
        <taxon>Basidiomycota</taxon>
        <taxon>Agaricomycotina</taxon>
        <taxon>Agaricomycetes</taxon>
        <taxon>Agaricomycetidae</taxon>
        <taxon>Agaricales</taxon>
        <taxon>Marasmiineae</taxon>
        <taxon>Omphalotaceae</taxon>
        <taxon>Gymnopus</taxon>
    </lineage>
</organism>
<keyword evidence="3" id="KW-1185">Reference proteome</keyword>
<gene>
    <name evidence="2" type="ORF">BT96DRAFT_973923</name>
</gene>
<evidence type="ECO:0000256" key="1">
    <source>
        <dbReference type="SAM" id="Coils"/>
    </source>
</evidence>
<name>A0A6A4HXM4_9AGAR</name>